<reference evidence="1 2" key="1">
    <citation type="submission" date="2018-07" db="EMBL/GenBank/DDBJ databases">
        <title>Genomic Encyclopedia of Type Strains, Phase IV (KMG-IV): sequencing the most valuable type-strain genomes for metagenomic binning, comparative biology and taxonomic classification.</title>
        <authorList>
            <person name="Goeker M."/>
        </authorList>
    </citation>
    <scope>NUCLEOTIDE SEQUENCE [LARGE SCALE GENOMIC DNA]</scope>
    <source>
        <strain evidence="1 2">DSM 26407</strain>
    </source>
</reference>
<evidence type="ECO:0000313" key="1">
    <source>
        <dbReference type="EMBL" id="RCX31158.1"/>
    </source>
</evidence>
<comment type="caution">
    <text evidence="1">The sequence shown here is derived from an EMBL/GenBank/DDBJ whole genome shotgun (WGS) entry which is preliminary data.</text>
</comment>
<dbReference type="Pfam" id="PF14026">
    <property type="entry name" value="SCO4226-like"/>
    <property type="match status" value="1"/>
</dbReference>
<dbReference type="Gene3D" id="3.30.70.3090">
    <property type="entry name" value="ORF SCO4226, nickel-binding ferredoxin-like monomer"/>
    <property type="match status" value="1"/>
</dbReference>
<name>A0A369CD82_9GAMM</name>
<organism evidence="1 2">
    <name type="scientific">Thioalbus denitrificans</name>
    <dbReference type="NCBI Taxonomy" id="547122"/>
    <lineage>
        <taxon>Bacteria</taxon>
        <taxon>Pseudomonadati</taxon>
        <taxon>Pseudomonadota</taxon>
        <taxon>Gammaproteobacteria</taxon>
        <taxon>Chromatiales</taxon>
        <taxon>Ectothiorhodospiraceae</taxon>
        <taxon>Thioalbus</taxon>
    </lineage>
</organism>
<gene>
    <name evidence="1" type="ORF">DFQ59_103122</name>
</gene>
<dbReference type="RefSeq" id="WP_114279344.1">
    <property type="nucleotide sequence ID" value="NZ_QPJY01000003.1"/>
</dbReference>
<dbReference type="Proteomes" id="UP000252707">
    <property type="component" value="Unassembled WGS sequence"/>
</dbReference>
<accession>A0A369CD82</accession>
<protein>
    <submittedName>
        <fullName evidence="1">Uncharacterized protein DUF4242</fullName>
    </submittedName>
</protein>
<dbReference type="AlphaFoldDB" id="A0A369CD82"/>
<evidence type="ECO:0000313" key="2">
    <source>
        <dbReference type="Proteomes" id="UP000252707"/>
    </source>
</evidence>
<dbReference type="InterPro" id="IPR042557">
    <property type="entry name" value="SCO4226"/>
</dbReference>
<proteinExistence type="predicted"/>
<keyword evidence="2" id="KW-1185">Reference proteome</keyword>
<dbReference type="OrthoDB" id="9800027at2"/>
<sequence>MQRMKFFIDTHDRSSETFPAGLTPAQFELFFAQYEQACYAEGVVPLRVHVGYEEGKAFCFTMAPDAEAVRRAHERVGLPFECITEVTTATPGDTFFRRAAA</sequence>
<dbReference type="EMBL" id="QPJY01000003">
    <property type="protein sequence ID" value="RCX31158.1"/>
    <property type="molecule type" value="Genomic_DNA"/>
</dbReference>
<dbReference type="InterPro" id="IPR025336">
    <property type="entry name" value="SCO4226-like"/>
</dbReference>